<dbReference type="RefSeq" id="WP_345345393.1">
    <property type="nucleotide sequence ID" value="NZ_BAABFB010000043.1"/>
</dbReference>
<keyword evidence="2" id="KW-0812">Transmembrane</keyword>
<accession>A0ABP8P2A6</accession>
<organism evidence="3 4">
    <name type="scientific">Rhodococcus olei</name>
    <dbReference type="NCBI Taxonomy" id="2161675"/>
    <lineage>
        <taxon>Bacteria</taxon>
        <taxon>Bacillati</taxon>
        <taxon>Actinomycetota</taxon>
        <taxon>Actinomycetes</taxon>
        <taxon>Mycobacteriales</taxon>
        <taxon>Nocardiaceae</taxon>
        <taxon>Rhodococcus</taxon>
    </lineage>
</organism>
<dbReference type="EMBL" id="BAABFB010000043">
    <property type="protein sequence ID" value="GAA4479916.1"/>
    <property type="molecule type" value="Genomic_DNA"/>
</dbReference>
<protein>
    <submittedName>
        <fullName evidence="3">Uncharacterized protein</fullName>
    </submittedName>
</protein>
<name>A0ABP8P2A6_9NOCA</name>
<dbReference type="Proteomes" id="UP001501183">
    <property type="component" value="Unassembled WGS sequence"/>
</dbReference>
<feature type="region of interest" description="Disordered" evidence="1">
    <location>
        <begin position="67"/>
        <end position="149"/>
    </location>
</feature>
<proteinExistence type="predicted"/>
<keyword evidence="4" id="KW-1185">Reference proteome</keyword>
<keyword evidence="2" id="KW-1133">Transmembrane helix</keyword>
<comment type="caution">
    <text evidence="3">The sequence shown here is derived from an EMBL/GenBank/DDBJ whole genome shotgun (WGS) entry which is preliminary data.</text>
</comment>
<sequence length="149" mass="15228">MTRPAGADPTPDHTAARTWTWPRHLGRFRTSTVVMVLAFIATALLRGYFISEAELDEPQGEVVVPVQTTPAPAPQRTTPHPTSTTPTAPTPSTTAPASPPSGTVGTSGTPTTSPLIVLPPGLVPPGVELPPGVAVETTAPTATATPPTS</sequence>
<evidence type="ECO:0000256" key="2">
    <source>
        <dbReference type="SAM" id="Phobius"/>
    </source>
</evidence>
<keyword evidence="2" id="KW-0472">Membrane</keyword>
<feature type="transmembrane region" description="Helical" evidence="2">
    <location>
        <begin position="28"/>
        <end position="49"/>
    </location>
</feature>
<reference evidence="4" key="1">
    <citation type="journal article" date="2019" name="Int. J. Syst. Evol. Microbiol.">
        <title>The Global Catalogue of Microorganisms (GCM) 10K type strain sequencing project: providing services to taxonomists for standard genome sequencing and annotation.</title>
        <authorList>
            <consortium name="The Broad Institute Genomics Platform"/>
            <consortium name="The Broad Institute Genome Sequencing Center for Infectious Disease"/>
            <person name="Wu L."/>
            <person name="Ma J."/>
        </authorList>
    </citation>
    <scope>NUCLEOTIDE SEQUENCE [LARGE SCALE GENOMIC DNA]</scope>
    <source>
        <strain evidence="4">JCM 32206</strain>
    </source>
</reference>
<gene>
    <name evidence="3" type="ORF">GCM10023094_25680</name>
</gene>
<evidence type="ECO:0000313" key="3">
    <source>
        <dbReference type="EMBL" id="GAA4479916.1"/>
    </source>
</evidence>
<evidence type="ECO:0000313" key="4">
    <source>
        <dbReference type="Proteomes" id="UP001501183"/>
    </source>
</evidence>
<evidence type="ECO:0000256" key="1">
    <source>
        <dbReference type="SAM" id="MobiDB-lite"/>
    </source>
</evidence>